<feature type="signal peptide" evidence="2">
    <location>
        <begin position="1"/>
        <end position="27"/>
    </location>
</feature>
<dbReference type="PROSITE" id="PS51257">
    <property type="entry name" value="PROKAR_LIPOPROTEIN"/>
    <property type="match status" value="1"/>
</dbReference>
<feature type="domain" description="Cytochrome C Planctomycete-type" evidence="3">
    <location>
        <begin position="92"/>
        <end position="146"/>
    </location>
</feature>
<gene>
    <name evidence="4" type="ORF">K7C98_06615</name>
</gene>
<evidence type="ECO:0000256" key="1">
    <source>
        <dbReference type="SAM" id="MobiDB-lite"/>
    </source>
</evidence>
<evidence type="ECO:0000313" key="5">
    <source>
        <dbReference type="Proteomes" id="UP001139031"/>
    </source>
</evidence>
<evidence type="ECO:0000313" key="4">
    <source>
        <dbReference type="EMBL" id="MBZ5708923.1"/>
    </source>
</evidence>
<feature type="compositionally biased region" description="Gly residues" evidence="1">
    <location>
        <begin position="52"/>
        <end position="64"/>
    </location>
</feature>
<evidence type="ECO:0000259" key="3">
    <source>
        <dbReference type="Pfam" id="PF07635"/>
    </source>
</evidence>
<sequence length="611" mass="66331">MSQRSSYSTTPLVTAAALALLAGGACKTVVLPSESGGGEDTESTDGNSGPSTDGGGGSEGGGSSTGEPADGIVPAHCSESSPATLKILTDNCAKCHGGSAPQPAGSINYITNLDALIKEGKVVPGRPEDSRVFLRMIDENSPMPPAAETQRPTDTDIAVVERWISECAGKSSCSDQPFITREEMLTLILSDIGNNVPLEQQKFTRYFSFVHLYNTGWCSDQIEVYRQALAKLVNSLSDEPGIRAPIPIDPENRLIYRIDIRDYGWDAALWDTIADFDPYAIDYLQDTADKIKKDVQSKIFVLAGDAFLASASQPPLYHTILDIPETRAQLEAKFNINVQANIDEEILNNPNKVARAGFHNSDVSFNHRMIERHEFKDASNRIYWVSYDFAGNDGVKNFFDDPFGFEEDGGEIIFTLPNGLQGYMLVDAFGNRIDEGPSAVVQDKNMPDGIVVNGVSCMGCHFQGMITVDDDLRFEIDNGGGIGIFDAQEIEAIKNLFPTRTDFRKLLVDDSTRFTAAVNSAGVPSDGDIEPVLTVFLAFDEDVTLRRAAAELGLTASDFSTLIGSLSTNDLNDLRKPDTSIQRDVFTSNFAQTVCDLKLGLTNKCPTGFEN</sequence>
<proteinExistence type="predicted"/>
<dbReference type="InterPro" id="IPR011429">
    <property type="entry name" value="Cyt_c_Planctomycete-type"/>
</dbReference>
<feature type="chain" id="PRO_5045285980" description="Cytochrome C Planctomycete-type domain-containing protein" evidence="2">
    <location>
        <begin position="28"/>
        <end position="611"/>
    </location>
</feature>
<feature type="region of interest" description="Disordered" evidence="1">
    <location>
        <begin position="30"/>
        <end position="77"/>
    </location>
</feature>
<organism evidence="4 5">
    <name type="scientific">Nannocystis pusilla</name>
    <dbReference type="NCBI Taxonomy" id="889268"/>
    <lineage>
        <taxon>Bacteria</taxon>
        <taxon>Pseudomonadati</taxon>
        <taxon>Myxococcota</taxon>
        <taxon>Polyangia</taxon>
        <taxon>Nannocystales</taxon>
        <taxon>Nannocystaceae</taxon>
        <taxon>Nannocystis</taxon>
    </lineage>
</organism>
<keyword evidence="5" id="KW-1185">Reference proteome</keyword>
<accession>A0ABS7TL23</accession>
<protein>
    <recommendedName>
        <fullName evidence="3">Cytochrome C Planctomycete-type domain-containing protein</fullName>
    </recommendedName>
</protein>
<dbReference type="Proteomes" id="UP001139031">
    <property type="component" value="Unassembled WGS sequence"/>
</dbReference>
<keyword evidence="2" id="KW-0732">Signal</keyword>
<evidence type="ECO:0000256" key="2">
    <source>
        <dbReference type="SAM" id="SignalP"/>
    </source>
</evidence>
<name>A0ABS7TL23_9BACT</name>
<dbReference type="EMBL" id="JAIRAU010000002">
    <property type="protein sequence ID" value="MBZ5708923.1"/>
    <property type="molecule type" value="Genomic_DNA"/>
</dbReference>
<dbReference type="RefSeq" id="WP_224190702.1">
    <property type="nucleotide sequence ID" value="NZ_JAIRAU010000002.1"/>
</dbReference>
<reference evidence="4" key="1">
    <citation type="submission" date="2021-08" db="EMBL/GenBank/DDBJ databases">
        <authorList>
            <person name="Stevens D.C."/>
        </authorList>
    </citation>
    <scope>NUCLEOTIDE SEQUENCE</scope>
    <source>
        <strain evidence="4">DSM 53165</strain>
    </source>
</reference>
<dbReference type="Pfam" id="PF07635">
    <property type="entry name" value="PSCyt1"/>
    <property type="match status" value="1"/>
</dbReference>
<comment type="caution">
    <text evidence="4">The sequence shown here is derived from an EMBL/GenBank/DDBJ whole genome shotgun (WGS) entry which is preliminary data.</text>
</comment>